<organism evidence="1">
    <name type="scientific">viral metagenome</name>
    <dbReference type="NCBI Taxonomy" id="1070528"/>
    <lineage>
        <taxon>unclassified sequences</taxon>
        <taxon>metagenomes</taxon>
        <taxon>organismal metagenomes</taxon>
    </lineage>
</organism>
<evidence type="ECO:0000313" key="2">
    <source>
        <dbReference type="EMBL" id="QJA78189.1"/>
    </source>
</evidence>
<dbReference type="EMBL" id="MT141268">
    <property type="protein sequence ID" value="QJA57343.1"/>
    <property type="molecule type" value="Genomic_DNA"/>
</dbReference>
<dbReference type="EMBL" id="MT144765">
    <property type="protein sequence ID" value="QJH99053.1"/>
    <property type="molecule type" value="Genomic_DNA"/>
</dbReference>
<name>A0A6M3IIX7_9ZZZZ</name>
<gene>
    <name evidence="2" type="ORF">MM415A01118_0015</name>
    <name evidence="1" type="ORF">MM415B01659_0012</name>
    <name evidence="3" type="ORF">TM448B01472_0015</name>
</gene>
<proteinExistence type="predicted"/>
<dbReference type="AlphaFoldDB" id="A0A6M3IIX7"/>
<accession>A0A6M3IIX7</accession>
<sequence length="85" mass="9566">MASQQDLVLRDVIQSVTQRPQFDAMGRETQVVVVAFTTPHNFSGTLTMPLTDWKDPARRADLVFQAVIDLEGPFWEAGLETESEE</sequence>
<protein>
    <submittedName>
        <fullName evidence="1">Uncharacterized protein</fullName>
    </submittedName>
</protein>
<reference evidence="1" key="1">
    <citation type="submission" date="2020-03" db="EMBL/GenBank/DDBJ databases">
        <title>The deep terrestrial virosphere.</title>
        <authorList>
            <person name="Holmfeldt K."/>
            <person name="Nilsson E."/>
            <person name="Simone D."/>
            <person name="Lopez-Fernandez M."/>
            <person name="Wu X."/>
            <person name="de Brujin I."/>
            <person name="Lundin D."/>
            <person name="Andersson A."/>
            <person name="Bertilsson S."/>
            <person name="Dopson M."/>
        </authorList>
    </citation>
    <scope>NUCLEOTIDE SEQUENCE</scope>
    <source>
        <strain evidence="2">MM415A01118</strain>
        <strain evidence="1">MM415B01659</strain>
        <strain evidence="3">TM448B01472</strain>
    </source>
</reference>
<evidence type="ECO:0000313" key="3">
    <source>
        <dbReference type="EMBL" id="QJH99053.1"/>
    </source>
</evidence>
<evidence type="ECO:0000313" key="1">
    <source>
        <dbReference type="EMBL" id="QJA57343.1"/>
    </source>
</evidence>
<dbReference type="EMBL" id="MT142324">
    <property type="protein sequence ID" value="QJA78189.1"/>
    <property type="molecule type" value="Genomic_DNA"/>
</dbReference>